<protein>
    <submittedName>
        <fullName evidence="4">Uncharacterized protein</fullName>
    </submittedName>
</protein>
<reference evidence="4 5" key="1">
    <citation type="submission" date="2024-01" db="EMBL/GenBank/DDBJ databases">
        <title>A draft genome for the cacao thread blight pathogen Marasmiellus scandens.</title>
        <authorList>
            <person name="Baruah I.K."/>
            <person name="Leung J."/>
            <person name="Bukari Y."/>
            <person name="Amoako-Attah I."/>
            <person name="Meinhardt L.W."/>
            <person name="Bailey B.A."/>
            <person name="Cohen S.P."/>
        </authorList>
    </citation>
    <scope>NUCLEOTIDE SEQUENCE [LARGE SCALE GENOMIC DNA]</scope>
    <source>
        <strain evidence="4 5">GH-19</strain>
    </source>
</reference>
<dbReference type="Pfam" id="PF04616">
    <property type="entry name" value="Glyco_hydro_43"/>
    <property type="match status" value="1"/>
</dbReference>
<name>A0ABR1ILB4_9AGAR</name>
<gene>
    <name evidence="4" type="ORF">VKT23_019543</name>
</gene>
<evidence type="ECO:0000313" key="5">
    <source>
        <dbReference type="Proteomes" id="UP001498398"/>
    </source>
</evidence>
<comment type="caution">
    <text evidence="4">The sequence shown here is derived from an EMBL/GenBank/DDBJ whole genome shotgun (WGS) entry which is preliminary data.</text>
</comment>
<evidence type="ECO:0000256" key="2">
    <source>
        <dbReference type="ARBA" id="ARBA00022801"/>
    </source>
</evidence>
<dbReference type="InterPro" id="IPR051795">
    <property type="entry name" value="Glycosyl_Hydrlase_43"/>
</dbReference>
<proteinExistence type="inferred from homology"/>
<dbReference type="InterPro" id="IPR023296">
    <property type="entry name" value="Glyco_hydro_beta-prop_sf"/>
</dbReference>
<organism evidence="4 5">
    <name type="scientific">Marasmiellus scandens</name>
    <dbReference type="NCBI Taxonomy" id="2682957"/>
    <lineage>
        <taxon>Eukaryota</taxon>
        <taxon>Fungi</taxon>
        <taxon>Dikarya</taxon>
        <taxon>Basidiomycota</taxon>
        <taxon>Agaricomycotina</taxon>
        <taxon>Agaricomycetes</taxon>
        <taxon>Agaricomycetidae</taxon>
        <taxon>Agaricales</taxon>
        <taxon>Marasmiineae</taxon>
        <taxon>Omphalotaceae</taxon>
        <taxon>Marasmiellus</taxon>
    </lineage>
</organism>
<dbReference type="SUPFAM" id="SSF75005">
    <property type="entry name" value="Arabinanase/levansucrase/invertase"/>
    <property type="match status" value="1"/>
</dbReference>
<keyword evidence="5" id="KW-1185">Reference proteome</keyword>
<keyword evidence="3" id="KW-0326">Glycosidase</keyword>
<accession>A0ABR1ILB4</accession>
<dbReference type="Proteomes" id="UP001498398">
    <property type="component" value="Unassembled WGS sequence"/>
</dbReference>
<dbReference type="PANTHER" id="PTHR42812">
    <property type="entry name" value="BETA-XYLOSIDASE"/>
    <property type="match status" value="1"/>
</dbReference>
<evidence type="ECO:0000256" key="3">
    <source>
        <dbReference type="ARBA" id="ARBA00023295"/>
    </source>
</evidence>
<evidence type="ECO:0000313" key="4">
    <source>
        <dbReference type="EMBL" id="KAK7435711.1"/>
    </source>
</evidence>
<evidence type="ECO:0000256" key="1">
    <source>
        <dbReference type="ARBA" id="ARBA00009865"/>
    </source>
</evidence>
<dbReference type="EMBL" id="JBANRG010000103">
    <property type="protein sequence ID" value="KAK7435711.1"/>
    <property type="molecule type" value="Genomic_DNA"/>
</dbReference>
<dbReference type="Gene3D" id="2.115.10.20">
    <property type="entry name" value="Glycosyl hydrolase domain, family 43"/>
    <property type="match status" value="1"/>
</dbReference>
<dbReference type="PANTHER" id="PTHR42812:SF16">
    <property type="entry name" value="HYDROLASE, PUTATIVE (AFU_ORTHOLOGUE AFUA_7G06110)-RELATED"/>
    <property type="match status" value="1"/>
</dbReference>
<sequence>MVKPGVWAPGLRCHIYNTLSELRLFPRSFYVSTQDIFSNDWSDPVYFDFLGYDVDLFWDLNDDVYVTWSGINNATDKIYGIYQSKIDLELETGDSPTPAEKIFAGTLPNNSSARPEGPHVYLINGTYYLLIAEGTHNDYQQFVSAQKAFLGGTDVHHRSTIQRGPSPSGSWENDPANPILFNGANLSLPV</sequence>
<dbReference type="InterPro" id="IPR006710">
    <property type="entry name" value="Glyco_hydro_43"/>
</dbReference>
<comment type="similarity">
    <text evidence="1">Belongs to the glycosyl hydrolase 43 family.</text>
</comment>
<keyword evidence="2" id="KW-0378">Hydrolase</keyword>